<organism evidence="1 2">
    <name type="scientific">Pseudoalteromonas aurantia 208</name>
    <dbReference type="NCBI Taxonomy" id="1314867"/>
    <lineage>
        <taxon>Bacteria</taxon>
        <taxon>Pseudomonadati</taxon>
        <taxon>Pseudomonadota</taxon>
        <taxon>Gammaproteobacteria</taxon>
        <taxon>Alteromonadales</taxon>
        <taxon>Pseudoalteromonadaceae</taxon>
        <taxon>Pseudoalteromonas</taxon>
    </lineage>
</organism>
<evidence type="ECO:0008006" key="3">
    <source>
        <dbReference type="Google" id="ProtNLM"/>
    </source>
</evidence>
<evidence type="ECO:0000313" key="1">
    <source>
        <dbReference type="EMBL" id="MBE0367102.1"/>
    </source>
</evidence>
<dbReference type="Gene3D" id="1.20.1590.10">
    <property type="entry name" value="YP_001051499.1 domain like"/>
    <property type="match status" value="1"/>
</dbReference>
<accession>A0ABR9E8H9</accession>
<reference evidence="1 2" key="1">
    <citation type="submission" date="2015-03" db="EMBL/GenBank/DDBJ databases">
        <title>Genome sequence of Pseudoalteromonas aurantia.</title>
        <authorList>
            <person name="Xie B.-B."/>
            <person name="Rong J.-C."/>
            <person name="Qin Q.-L."/>
            <person name="Zhang Y.-Z."/>
        </authorList>
    </citation>
    <scope>NUCLEOTIDE SEQUENCE [LARGE SCALE GENOMIC DNA]</scope>
    <source>
        <strain evidence="1 2">208</strain>
    </source>
</reference>
<gene>
    <name evidence="1" type="ORF">PAUR_a0409</name>
</gene>
<dbReference type="Pfam" id="PF04222">
    <property type="entry name" value="DUF416"/>
    <property type="match status" value="1"/>
</dbReference>
<comment type="caution">
    <text evidence="1">The sequence shown here is derived from an EMBL/GenBank/DDBJ whole genome shotgun (WGS) entry which is preliminary data.</text>
</comment>
<name>A0ABR9E8H9_9GAMM</name>
<proteinExistence type="predicted"/>
<protein>
    <recommendedName>
        <fullName evidence="3">DUF416 domain-containing protein</fullName>
    </recommendedName>
</protein>
<evidence type="ECO:0000313" key="2">
    <source>
        <dbReference type="Proteomes" id="UP000615755"/>
    </source>
</evidence>
<sequence length="210" mass="23348">MVQLFNIAGNVGNNMSKANNFQRIRDLNYLQKAVLSAAIIERMLPNYTLFSEATEFGDAAIMKSALNVCWEIIVLPKSKINLEKQVDKIEPNVPELSQFDMFGTYPAIDTATALLGLIHGLMAKDDQEFIDIAKISQATVARYVEFVLENEGIEPDNTLVREHEIMQYEIDVLAGLIDFVEQMGRITSDSVKALKQHAVADGQTNIGIAI</sequence>
<dbReference type="EMBL" id="AQGV01000012">
    <property type="protein sequence ID" value="MBE0367102.1"/>
    <property type="molecule type" value="Genomic_DNA"/>
</dbReference>
<dbReference type="InterPro" id="IPR007338">
    <property type="entry name" value="DUF416"/>
</dbReference>
<dbReference type="Proteomes" id="UP000615755">
    <property type="component" value="Unassembled WGS sequence"/>
</dbReference>
<dbReference type="InterPro" id="IPR023381">
    <property type="entry name" value="YP001051499.1-like_dom_sf"/>
</dbReference>
<keyword evidence="2" id="KW-1185">Reference proteome</keyword>